<dbReference type="EMBL" id="BJWK01000009">
    <property type="protein sequence ID" value="GEM09744.1"/>
    <property type="molecule type" value="Genomic_DNA"/>
</dbReference>
<dbReference type="AlphaFoldDB" id="A0A511KJW2"/>
<comment type="caution">
    <text evidence="2">The sequence shown here is derived from an EMBL/GenBank/DDBJ whole genome shotgun (WGS) entry which is preliminary data.</text>
</comment>
<feature type="compositionally biased region" description="Polar residues" evidence="1">
    <location>
        <begin position="284"/>
        <end position="293"/>
    </location>
</feature>
<evidence type="ECO:0000256" key="1">
    <source>
        <dbReference type="SAM" id="MobiDB-lite"/>
    </source>
</evidence>
<dbReference type="Proteomes" id="UP000321518">
    <property type="component" value="Unassembled WGS sequence"/>
</dbReference>
<evidence type="ECO:0000313" key="3">
    <source>
        <dbReference type="Proteomes" id="UP000321518"/>
    </source>
</evidence>
<gene>
    <name evidence="2" type="ORF">Rt10032_c09g3761</name>
</gene>
<feature type="compositionally biased region" description="Low complexity" evidence="1">
    <location>
        <begin position="311"/>
        <end position="355"/>
    </location>
</feature>
<protein>
    <submittedName>
        <fullName evidence="2">Proteophosphoglycan ppg4</fullName>
    </submittedName>
</protein>
<accession>A0A511KJW2</accession>
<feature type="region of interest" description="Disordered" evidence="1">
    <location>
        <begin position="122"/>
        <end position="395"/>
    </location>
</feature>
<name>A0A511KJW2_RHOTO</name>
<organism evidence="2 3">
    <name type="scientific">Rhodotorula toruloides</name>
    <name type="common">Yeast</name>
    <name type="synonym">Rhodosporidium toruloides</name>
    <dbReference type="NCBI Taxonomy" id="5286"/>
    <lineage>
        <taxon>Eukaryota</taxon>
        <taxon>Fungi</taxon>
        <taxon>Dikarya</taxon>
        <taxon>Basidiomycota</taxon>
        <taxon>Pucciniomycotina</taxon>
        <taxon>Microbotryomycetes</taxon>
        <taxon>Sporidiobolales</taxon>
        <taxon>Sporidiobolaceae</taxon>
        <taxon>Rhodotorula</taxon>
    </lineage>
</organism>
<feature type="region of interest" description="Disordered" evidence="1">
    <location>
        <begin position="43"/>
        <end position="67"/>
    </location>
</feature>
<feature type="compositionally biased region" description="Low complexity" evidence="1">
    <location>
        <begin position="137"/>
        <end position="191"/>
    </location>
</feature>
<reference evidence="2 3" key="1">
    <citation type="submission" date="2019-07" db="EMBL/GenBank/DDBJ databases">
        <title>Rhodotorula toruloides NBRC10032 genome sequencing.</title>
        <authorList>
            <person name="Shida Y."/>
            <person name="Takaku H."/>
            <person name="Ogasawara W."/>
            <person name="Mori K."/>
        </authorList>
    </citation>
    <scope>NUCLEOTIDE SEQUENCE [LARGE SCALE GENOMIC DNA]</scope>
    <source>
        <strain evidence="2 3">NBRC10032</strain>
    </source>
</reference>
<sequence length="474" mass="50937">MAHMHVPRHRPEPLSLGPHSSQHTSNPAHRAQLLASLRSAPLPQHQQQYDHANSYGGQAGQARSYQNHQAAHALADFQHVQSAYMNELQATIQHQILVQQQVEREATYRLLAAQQQPQPFAYPAQAPYSAGPHAGSQYAYQQQQQQHPHAQHATAPHLVQAQAQAQAQAPNPLVASALARRQRQEQQLRASGQEHQPREHRSTPPASNRSTPTPPAVILSAPGEPYPDTLSGSESGETRPSTPYRQVQAKGARQNGGRANQQPQVQGKQSSNEAKATRRRSHLDTLTNTLSSATERRLRPAQSADQSLSASGPRHPSPRNSNRSVSDSVASSPSRAAAAAASSAAQLSPRAAAFSPSPPSPPTAYFSNTRAAPPPVPGTATATRQPRGPPTDFDATNFTARIRAKAIESLRARSGRPMAQNEHGQASLAAPAVLSSYLSNLTLLFRVKLASAIHSSLHVALSMSSRAAASVFFR</sequence>
<feature type="compositionally biased region" description="Polar residues" evidence="1">
    <location>
        <begin position="257"/>
        <end position="274"/>
    </location>
</feature>
<feature type="region of interest" description="Disordered" evidence="1">
    <location>
        <begin position="1"/>
        <end position="28"/>
    </location>
</feature>
<feature type="compositionally biased region" description="Polar residues" evidence="1">
    <location>
        <begin position="18"/>
        <end position="27"/>
    </location>
</feature>
<evidence type="ECO:0000313" key="2">
    <source>
        <dbReference type="EMBL" id="GEM09744.1"/>
    </source>
</evidence>
<proteinExistence type="predicted"/>
<feature type="compositionally biased region" description="Polar residues" evidence="1">
    <location>
        <begin position="230"/>
        <end position="245"/>
    </location>
</feature>
<dbReference type="OrthoDB" id="2529079at2759"/>